<keyword evidence="15" id="KW-1185">Reference proteome</keyword>
<dbReference type="Proteomes" id="UP001066276">
    <property type="component" value="Chromosome 1_2"/>
</dbReference>
<dbReference type="InterPro" id="IPR035595">
    <property type="entry name" value="UDP_glycos_trans_CS"/>
</dbReference>
<comment type="similarity">
    <text evidence="2 12">Belongs to the UDP-glycosyltransferase family.</text>
</comment>
<keyword evidence="6 13" id="KW-0732">Signal</keyword>
<proteinExistence type="inferred from homology"/>
<keyword evidence="3 12" id="KW-0328">Glycosyltransferase</keyword>
<dbReference type="InterPro" id="IPR050271">
    <property type="entry name" value="UDP-glycosyltransferase"/>
</dbReference>
<keyword evidence="7 13" id="KW-1133">Transmembrane helix</keyword>
<evidence type="ECO:0000256" key="5">
    <source>
        <dbReference type="ARBA" id="ARBA00022692"/>
    </source>
</evidence>
<comment type="subcellular location">
    <subcellularLocation>
        <location evidence="13">Membrane</location>
        <topology evidence="13">Single-pass membrane protein</topology>
    </subcellularLocation>
    <subcellularLocation>
        <location evidence="1">Membrane</location>
        <topology evidence="1">Single-pass type I membrane protein</topology>
    </subcellularLocation>
</comment>
<dbReference type="PANTHER" id="PTHR48043:SF24">
    <property type="entry name" value="UDP-GLUCURONOSYLTRANSFERASE 3A2"/>
    <property type="match status" value="1"/>
</dbReference>
<evidence type="ECO:0000256" key="7">
    <source>
        <dbReference type="ARBA" id="ARBA00022989"/>
    </source>
</evidence>
<keyword evidence="8 13" id="KW-0472">Membrane</keyword>
<keyword evidence="5 13" id="KW-0812">Transmembrane</keyword>
<sequence length="524" mass="59478">MAGIGNVFFCSLFMLNPLVSESAKILTVALVGGSHYLLMSEISRILHENDHEVTMLQSGNISIPGRSKHDPKSASSYKIMTSLAEEESETLFEIILDEHQKTYLEARFDYLQLMGHFARQCNILLNQSKIFNSLETEKYDIVIVDSYNPCSFLFVEKLGLPFVSFFPSIFAGGQINGIPSPLSYVPVFKSCLTDHMDFWGSVKNVVLYVTSKIFSYLIHKKFDKVIEDHFQEGARPVLPELYQKTELWLFNTDFSIDFARPLLPNTIHIGGILARPANPVSQELEEFIATSGDAGFIVVTLGSLVSSVRRLELLEEMNAGFALMPQKVIWRYQQSKWPTGLKLAPNANIFDWLPQNDLIGHPKVRLAVTHGGMNSLMESIYHGVPVLGIPLFGDQFDNMVRVTEKKMGIAIPSKQLTRERFTTTMKQLIEDPRYKLAAAAQSKIHRSEPFPPDQKLVRWIEHIIACKGGAHLRPYSIHQPWYRQCLLDVMAFLFTSVAMFLYLCVKLLRTVLSKLLREDKLKKP</sequence>
<dbReference type="EMBL" id="JANPWB010000002">
    <property type="protein sequence ID" value="KAJ1210385.1"/>
    <property type="molecule type" value="Genomic_DNA"/>
</dbReference>
<dbReference type="GO" id="GO:0043541">
    <property type="term" value="C:UDP-N-acetylglucosamine transferase complex"/>
    <property type="evidence" value="ECO:0007669"/>
    <property type="project" value="TreeGrafter"/>
</dbReference>
<evidence type="ECO:0000256" key="1">
    <source>
        <dbReference type="ARBA" id="ARBA00004479"/>
    </source>
</evidence>
<evidence type="ECO:0000256" key="2">
    <source>
        <dbReference type="ARBA" id="ARBA00009995"/>
    </source>
</evidence>
<name>A0AAV7WBX6_PLEWA</name>
<evidence type="ECO:0000313" key="15">
    <source>
        <dbReference type="Proteomes" id="UP001066276"/>
    </source>
</evidence>
<comment type="caution">
    <text evidence="14">The sequence shown here is derived from an EMBL/GenBank/DDBJ whole genome shotgun (WGS) entry which is preliminary data.</text>
</comment>
<keyword evidence="9" id="KW-0325">Glycoprotein</keyword>
<dbReference type="CDD" id="cd03784">
    <property type="entry name" value="GT1_Gtf-like"/>
    <property type="match status" value="1"/>
</dbReference>
<comment type="catalytic activity">
    <reaction evidence="11 13">
        <text>glucuronate acceptor + UDP-alpha-D-glucuronate = acceptor beta-D-glucuronoside + UDP + H(+)</text>
        <dbReference type="Rhea" id="RHEA:21032"/>
        <dbReference type="ChEBI" id="CHEBI:15378"/>
        <dbReference type="ChEBI" id="CHEBI:58052"/>
        <dbReference type="ChEBI" id="CHEBI:58223"/>
        <dbReference type="ChEBI" id="CHEBI:132367"/>
        <dbReference type="ChEBI" id="CHEBI:132368"/>
        <dbReference type="EC" id="2.4.1.17"/>
    </reaction>
</comment>
<evidence type="ECO:0000256" key="10">
    <source>
        <dbReference type="ARBA" id="ARBA00037451"/>
    </source>
</evidence>
<dbReference type="InterPro" id="IPR002213">
    <property type="entry name" value="UDP_glucos_trans"/>
</dbReference>
<evidence type="ECO:0000256" key="9">
    <source>
        <dbReference type="ARBA" id="ARBA00023180"/>
    </source>
</evidence>
<keyword evidence="4 12" id="KW-0808">Transferase</keyword>
<dbReference type="EC" id="2.4.1.17" evidence="13"/>
<accession>A0AAV7WBX6</accession>
<evidence type="ECO:0000256" key="13">
    <source>
        <dbReference type="RuleBase" id="RU362059"/>
    </source>
</evidence>
<gene>
    <name evidence="14" type="ORF">NDU88_005749</name>
</gene>
<dbReference type="Pfam" id="PF00201">
    <property type="entry name" value="UDPGT"/>
    <property type="match status" value="1"/>
</dbReference>
<feature type="signal peptide" evidence="13">
    <location>
        <begin position="1"/>
        <end position="22"/>
    </location>
</feature>
<dbReference type="GO" id="GO:0015020">
    <property type="term" value="F:glucuronosyltransferase activity"/>
    <property type="evidence" value="ECO:0007669"/>
    <property type="project" value="UniProtKB-EC"/>
</dbReference>
<protein>
    <recommendedName>
        <fullName evidence="13">UDP-glucuronosyltransferase</fullName>
        <ecNumber evidence="13">2.4.1.17</ecNumber>
    </recommendedName>
</protein>
<evidence type="ECO:0000256" key="12">
    <source>
        <dbReference type="RuleBase" id="RU003718"/>
    </source>
</evidence>
<dbReference type="SUPFAM" id="SSF53756">
    <property type="entry name" value="UDP-Glycosyltransferase/glycogen phosphorylase"/>
    <property type="match status" value="1"/>
</dbReference>
<evidence type="ECO:0000256" key="8">
    <source>
        <dbReference type="ARBA" id="ARBA00023136"/>
    </source>
</evidence>
<dbReference type="Gene3D" id="3.40.50.2000">
    <property type="entry name" value="Glycogen Phosphorylase B"/>
    <property type="match status" value="2"/>
</dbReference>
<dbReference type="AlphaFoldDB" id="A0AAV7WBX6"/>
<dbReference type="PANTHER" id="PTHR48043">
    <property type="entry name" value="EG:EG0003.4 PROTEIN-RELATED"/>
    <property type="match status" value="1"/>
</dbReference>
<dbReference type="PROSITE" id="PS00375">
    <property type="entry name" value="UDPGT"/>
    <property type="match status" value="1"/>
</dbReference>
<feature type="chain" id="PRO_5043104673" description="UDP-glucuronosyltransferase" evidence="13">
    <location>
        <begin position="23"/>
        <end position="524"/>
    </location>
</feature>
<feature type="transmembrane region" description="Helical" evidence="13">
    <location>
        <begin position="489"/>
        <end position="508"/>
    </location>
</feature>
<reference evidence="14" key="1">
    <citation type="journal article" date="2022" name="bioRxiv">
        <title>Sequencing and chromosome-scale assembly of the giantPleurodeles waltlgenome.</title>
        <authorList>
            <person name="Brown T."/>
            <person name="Elewa A."/>
            <person name="Iarovenko S."/>
            <person name="Subramanian E."/>
            <person name="Araus A.J."/>
            <person name="Petzold A."/>
            <person name="Susuki M."/>
            <person name="Suzuki K.-i.T."/>
            <person name="Hayashi T."/>
            <person name="Toyoda A."/>
            <person name="Oliveira C."/>
            <person name="Osipova E."/>
            <person name="Leigh N.D."/>
            <person name="Simon A."/>
            <person name="Yun M.H."/>
        </authorList>
    </citation>
    <scope>NUCLEOTIDE SEQUENCE</scope>
    <source>
        <strain evidence="14">20211129_DDA</strain>
        <tissue evidence="14">Liver</tissue>
    </source>
</reference>
<organism evidence="14 15">
    <name type="scientific">Pleurodeles waltl</name>
    <name type="common">Iberian ribbed newt</name>
    <dbReference type="NCBI Taxonomy" id="8319"/>
    <lineage>
        <taxon>Eukaryota</taxon>
        <taxon>Metazoa</taxon>
        <taxon>Chordata</taxon>
        <taxon>Craniata</taxon>
        <taxon>Vertebrata</taxon>
        <taxon>Euteleostomi</taxon>
        <taxon>Amphibia</taxon>
        <taxon>Batrachia</taxon>
        <taxon>Caudata</taxon>
        <taxon>Salamandroidea</taxon>
        <taxon>Salamandridae</taxon>
        <taxon>Pleurodelinae</taxon>
        <taxon>Pleurodeles</taxon>
    </lineage>
</organism>
<comment type="function">
    <text evidence="10">UDP-glucuronosyltransferases catalyze phase II biotransformation reactions in which lipophilic substrates are conjugated with glucuronic acid to increase water solubility and enhance excretion. They are of major importance in the conjugation and subsequent elimination of potentially toxic xenobiotics and endogenous compounds.</text>
</comment>
<evidence type="ECO:0000256" key="6">
    <source>
        <dbReference type="ARBA" id="ARBA00022729"/>
    </source>
</evidence>
<evidence type="ECO:0000256" key="11">
    <source>
        <dbReference type="ARBA" id="ARBA00047475"/>
    </source>
</evidence>
<evidence type="ECO:0000256" key="4">
    <source>
        <dbReference type="ARBA" id="ARBA00022679"/>
    </source>
</evidence>
<evidence type="ECO:0000256" key="3">
    <source>
        <dbReference type="ARBA" id="ARBA00022676"/>
    </source>
</evidence>
<dbReference type="FunFam" id="3.40.50.2000:FF:000021">
    <property type="entry name" value="UDP-glucuronosyltransferase"/>
    <property type="match status" value="1"/>
</dbReference>
<evidence type="ECO:0000313" key="14">
    <source>
        <dbReference type="EMBL" id="KAJ1210385.1"/>
    </source>
</evidence>